<evidence type="ECO:0008006" key="15">
    <source>
        <dbReference type="Google" id="ProtNLM"/>
    </source>
</evidence>
<evidence type="ECO:0000256" key="6">
    <source>
        <dbReference type="ARBA" id="ARBA00022777"/>
    </source>
</evidence>
<evidence type="ECO:0000256" key="1">
    <source>
        <dbReference type="ARBA" id="ARBA00006566"/>
    </source>
</evidence>
<protein>
    <recommendedName>
        <fullName evidence="15">Galactokinase</fullName>
    </recommendedName>
</protein>
<feature type="domain" description="GHMP kinase N-terminal" evidence="10">
    <location>
        <begin position="110"/>
        <end position="206"/>
    </location>
</feature>
<dbReference type="SUPFAM" id="SSF54211">
    <property type="entry name" value="Ribosomal protein S5 domain 2-like"/>
    <property type="match status" value="1"/>
</dbReference>
<evidence type="ECO:0000259" key="12">
    <source>
        <dbReference type="Pfam" id="PF10509"/>
    </source>
</evidence>
<evidence type="ECO:0000256" key="9">
    <source>
        <dbReference type="ARBA" id="ARBA00023277"/>
    </source>
</evidence>
<dbReference type="Proteomes" id="UP000663828">
    <property type="component" value="Unassembled WGS sequence"/>
</dbReference>
<dbReference type="NCBIfam" id="TIGR00131">
    <property type="entry name" value="gal_kin"/>
    <property type="match status" value="1"/>
</dbReference>
<dbReference type="Pfam" id="PF00288">
    <property type="entry name" value="GHMP_kinases_N"/>
    <property type="match status" value="1"/>
</dbReference>
<evidence type="ECO:0000256" key="3">
    <source>
        <dbReference type="ARBA" id="ARBA00022679"/>
    </source>
</evidence>
<dbReference type="PANTHER" id="PTHR10457:SF7">
    <property type="entry name" value="GALACTOKINASE-RELATED"/>
    <property type="match status" value="1"/>
</dbReference>
<comment type="similarity">
    <text evidence="1">Belongs to the GHMP kinase family. GalK subfamily.</text>
</comment>
<evidence type="ECO:0000313" key="13">
    <source>
        <dbReference type="EMBL" id="CAF1423783.1"/>
    </source>
</evidence>
<evidence type="ECO:0000256" key="2">
    <source>
        <dbReference type="ARBA" id="ARBA00022490"/>
    </source>
</evidence>
<dbReference type="InterPro" id="IPR013750">
    <property type="entry name" value="GHMP_kinase_C_dom"/>
</dbReference>
<keyword evidence="6" id="KW-0418">Kinase</keyword>
<dbReference type="PROSITE" id="PS00106">
    <property type="entry name" value="GALACTOKINASE"/>
    <property type="match status" value="1"/>
</dbReference>
<dbReference type="PROSITE" id="PS00627">
    <property type="entry name" value="GHMP_KINASES_ATP"/>
    <property type="match status" value="1"/>
</dbReference>
<organism evidence="13 14">
    <name type="scientific">Adineta ricciae</name>
    <name type="common">Rotifer</name>
    <dbReference type="NCBI Taxonomy" id="249248"/>
    <lineage>
        <taxon>Eukaryota</taxon>
        <taxon>Metazoa</taxon>
        <taxon>Spiralia</taxon>
        <taxon>Gnathifera</taxon>
        <taxon>Rotifera</taxon>
        <taxon>Eurotatoria</taxon>
        <taxon>Bdelloidea</taxon>
        <taxon>Adinetida</taxon>
        <taxon>Adinetidae</taxon>
        <taxon>Adineta</taxon>
    </lineage>
</organism>
<dbReference type="SUPFAM" id="SSF55060">
    <property type="entry name" value="GHMP Kinase, C-terminal domain"/>
    <property type="match status" value="1"/>
</dbReference>
<dbReference type="InterPro" id="IPR006203">
    <property type="entry name" value="GHMP_knse_ATP-bd_CS"/>
</dbReference>
<dbReference type="InterPro" id="IPR014721">
    <property type="entry name" value="Ribsml_uS5_D2-typ_fold_subgr"/>
</dbReference>
<dbReference type="FunFam" id="3.30.70.890:FF:000001">
    <property type="entry name" value="Galactokinase"/>
    <property type="match status" value="1"/>
</dbReference>
<dbReference type="GO" id="GO:0004335">
    <property type="term" value="F:galactokinase activity"/>
    <property type="evidence" value="ECO:0007669"/>
    <property type="project" value="InterPro"/>
</dbReference>
<dbReference type="InterPro" id="IPR000705">
    <property type="entry name" value="Galactokinase"/>
</dbReference>
<reference evidence="13" key="1">
    <citation type="submission" date="2021-02" db="EMBL/GenBank/DDBJ databases">
        <authorList>
            <person name="Nowell W R."/>
        </authorList>
    </citation>
    <scope>NUCLEOTIDE SEQUENCE</scope>
</reference>
<feature type="domain" description="GHMP kinase C-terminal" evidence="11">
    <location>
        <begin position="306"/>
        <end position="385"/>
    </location>
</feature>
<dbReference type="InterPro" id="IPR006206">
    <property type="entry name" value="Mevalonate/galactokinase"/>
</dbReference>
<dbReference type="PRINTS" id="PR00473">
    <property type="entry name" value="GALCTOKINASE"/>
</dbReference>
<keyword evidence="8" id="KW-0460">Magnesium</keyword>
<feature type="domain" description="Galactokinase N-terminal" evidence="12">
    <location>
        <begin position="19"/>
        <end position="66"/>
    </location>
</feature>
<dbReference type="GO" id="GO:0006012">
    <property type="term" value="P:galactose metabolic process"/>
    <property type="evidence" value="ECO:0007669"/>
    <property type="project" value="InterPro"/>
</dbReference>
<evidence type="ECO:0000313" key="14">
    <source>
        <dbReference type="Proteomes" id="UP000663828"/>
    </source>
</evidence>
<dbReference type="InterPro" id="IPR006204">
    <property type="entry name" value="GHMP_kinase_N_dom"/>
</dbReference>
<dbReference type="PIRSF" id="PIRSF000530">
    <property type="entry name" value="Galactokinase"/>
    <property type="match status" value="1"/>
</dbReference>
<dbReference type="Pfam" id="PF08544">
    <property type="entry name" value="GHMP_kinases_C"/>
    <property type="match status" value="1"/>
</dbReference>
<dbReference type="Pfam" id="PF10509">
    <property type="entry name" value="GalKase_gal_bdg"/>
    <property type="match status" value="1"/>
</dbReference>
<evidence type="ECO:0000256" key="8">
    <source>
        <dbReference type="ARBA" id="ARBA00022842"/>
    </source>
</evidence>
<keyword evidence="4" id="KW-0479">Metal-binding</keyword>
<sequence length="407" mass="45400">MTLEKLVTIDELQKKLIDAYRKKFPNDEPTLCAFAPGRVNLIGEHSDYNDCFVFPMAISVGTMIVGKQLDDMDDEVCYFQTLSDDIEESKSFEVDQKQPIKPLDSPKWGNYVIGVLALFLERIKPNRKLPFRAIIATSVPIGGGLSSSASIEVAMCTFLEILYQDQYAHDLQLSKVDKALLCCKAEQTFANVPCGVMDQYASCMGQAGHAILIDCHDNSSRLIPVNDKDLCVLVTNSNVKHELTSGKFAENVQHCQDAAKALGHKNLRDVSTVEELEEGRKKMSENAFKRAHHVVTERQRTEAGARALENNDYEEFGRLMYESHDSLKNDFQVSCEELDQLVELARSVDGVFGSRMTGAGFGGCTVTFVKKDAVNKCIETIEKGYKGKANFYQFQSCDGARPIDLKQ</sequence>
<comment type="caution">
    <text evidence="13">The sequence shown here is derived from an EMBL/GenBank/DDBJ whole genome shotgun (WGS) entry which is preliminary data.</text>
</comment>
<dbReference type="PANTHER" id="PTHR10457">
    <property type="entry name" value="MEVALONATE KINASE/GALACTOKINASE"/>
    <property type="match status" value="1"/>
</dbReference>
<keyword evidence="9" id="KW-0119">Carbohydrate metabolism</keyword>
<keyword evidence="5" id="KW-0547">Nucleotide-binding</keyword>
<evidence type="ECO:0000259" key="11">
    <source>
        <dbReference type="Pfam" id="PF08544"/>
    </source>
</evidence>
<keyword evidence="2" id="KW-0963">Cytoplasm</keyword>
<proteinExistence type="inferred from homology"/>
<dbReference type="Gene3D" id="3.30.230.10">
    <property type="match status" value="1"/>
</dbReference>
<name>A0A815N248_ADIRI</name>
<evidence type="ECO:0000256" key="4">
    <source>
        <dbReference type="ARBA" id="ARBA00022723"/>
    </source>
</evidence>
<accession>A0A815N248</accession>
<gene>
    <name evidence="13" type="ORF">XAT740_LOCUS35381</name>
</gene>
<dbReference type="GO" id="GO:0005829">
    <property type="term" value="C:cytosol"/>
    <property type="evidence" value="ECO:0007669"/>
    <property type="project" value="TreeGrafter"/>
</dbReference>
<dbReference type="PRINTS" id="PR00959">
    <property type="entry name" value="MEVGALKINASE"/>
</dbReference>
<dbReference type="FunFam" id="3.30.230.10:FF:000017">
    <property type="entry name" value="Galactokinase"/>
    <property type="match status" value="1"/>
</dbReference>
<dbReference type="InterPro" id="IPR019741">
    <property type="entry name" value="Galactokinase_CS"/>
</dbReference>
<dbReference type="InterPro" id="IPR019539">
    <property type="entry name" value="GalKase_N"/>
</dbReference>
<dbReference type="Gene3D" id="3.30.70.890">
    <property type="entry name" value="GHMP kinase, C-terminal domain"/>
    <property type="match status" value="1"/>
</dbReference>
<evidence type="ECO:0000256" key="5">
    <source>
        <dbReference type="ARBA" id="ARBA00022741"/>
    </source>
</evidence>
<evidence type="ECO:0000256" key="7">
    <source>
        <dbReference type="ARBA" id="ARBA00022840"/>
    </source>
</evidence>
<keyword evidence="14" id="KW-1185">Reference proteome</keyword>
<keyword evidence="3" id="KW-0808">Transferase</keyword>
<dbReference type="AlphaFoldDB" id="A0A815N248"/>
<evidence type="ECO:0000259" key="10">
    <source>
        <dbReference type="Pfam" id="PF00288"/>
    </source>
</evidence>
<dbReference type="GO" id="GO:0046872">
    <property type="term" value="F:metal ion binding"/>
    <property type="evidence" value="ECO:0007669"/>
    <property type="project" value="UniProtKB-KW"/>
</dbReference>
<dbReference type="InterPro" id="IPR020568">
    <property type="entry name" value="Ribosomal_Su5_D2-typ_SF"/>
</dbReference>
<dbReference type="InterPro" id="IPR036554">
    <property type="entry name" value="GHMP_kinase_C_sf"/>
</dbReference>
<dbReference type="GO" id="GO:0005524">
    <property type="term" value="F:ATP binding"/>
    <property type="evidence" value="ECO:0007669"/>
    <property type="project" value="UniProtKB-KW"/>
</dbReference>
<dbReference type="EMBL" id="CAJNOR010003539">
    <property type="protein sequence ID" value="CAF1423783.1"/>
    <property type="molecule type" value="Genomic_DNA"/>
</dbReference>
<keyword evidence="7" id="KW-0067">ATP-binding</keyword>